<feature type="compositionally biased region" description="Basic and acidic residues" evidence="1">
    <location>
        <begin position="218"/>
        <end position="232"/>
    </location>
</feature>
<reference evidence="3" key="1">
    <citation type="submission" date="2011-08" db="EMBL/GenBank/DDBJ databases">
        <authorList>
            <person name="Rombauts S."/>
        </authorList>
    </citation>
    <scope>NUCLEOTIDE SEQUENCE</scope>
    <source>
        <strain evidence="3">London</strain>
    </source>
</reference>
<feature type="compositionally biased region" description="Basic and acidic residues" evidence="1">
    <location>
        <begin position="109"/>
        <end position="120"/>
    </location>
</feature>
<dbReference type="GeneID" id="112538728"/>
<protein>
    <submittedName>
        <fullName evidence="2">Uncharacterized protein</fullName>
    </submittedName>
</protein>
<dbReference type="AlphaFoldDB" id="T1JU19"/>
<feature type="compositionally biased region" description="Basic residues" evidence="1">
    <location>
        <begin position="245"/>
        <end position="256"/>
    </location>
</feature>
<dbReference type="OMA" id="EPPRMVN"/>
<proteinExistence type="predicted"/>
<sequence length="281" mass="32445">MKSRRNIKQSNTDTLFKLPVPIPEPPRMVNIKPSVPDLSIDYDLPTKTSSRSEHKDSFAELTLLLKRQEEKMDKMTKQLQMILSLQTKKEPEKRSVGTMTSFHTKSRRDKSSTHRKMSERYKKKKASDSGLLTSESESRSDRSELPRSRSKVKEDFYEKFLQNLNSSTENQRISNSRSEQSESHSSPSPSRDDRNRPSSKANFEADIISKLAEKYLKKDRSDVKSNRQDLPKKPSLSEGEDYNLRRGKGTSRRKHTTVSDFTEEASIGVVNYFEKYGLLDE</sequence>
<organism evidence="2 3">
    <name type="scientific">Tetranychus urticae</name>
    <name type="common">Two-spotted spider mite</name>
    <dbReference type="NCBI Taxonomy" id="32264"/>
    <lineage>
        <taxon>Eukaryota</taxon>
        <taxon>Metazoa</taxon>
        <taxon>Ecdysozoa</taxon>
        <taxon>Arthropoda</taxon>
        <taxon>Chelicerata</taxon>
        <taxon>Arachnida</taxon>
        <taxon>Acari</taxon>
        <taxon>Acariformes</taxon>
        <taxon>Trombidiformes</taxon>
        <taxon>Prostigmata</taxon>
        <taxon>Eleutherengona</taxon>
        <taxon>Raphignathae</taxon>
        <taxon>Tetranychoidea</taxon>
        <taxon>Tetranychidae</taxon>
        <taxon>Tetranychus</taxon>
    </lineage>
</organism>
<feature type="region of interest" description="Disordered" evidence="1">
    <location>
        <begin position="1"/>
        <end position="57"/>
    </location>
</feature>
<feature type="region of interest" description="Disordered" evidence="1">
    <location>
        <begin position="84"/>
        <end position="205"/>
    </location>
</feature>
<evidence type="ECO:0000256" key="1">
    <source>
        <dbReference type="SAM" id="MobiDB-lite"/>
    </source>
</evidence>
<dbReference type="EnsemblMetazoa" id="tetur01g16230.1">
    <property type="protein sequence ID" value="tetur01g16230.1"/>
    <property type="gene ID" value="tetur01g16230"/>
</dbReference>
<dbReference type="RefSeq" id="XP_025016375.1">
    <property type="nucleotide sequence ID" value="XM_025160607.1"/>
</dbReference>
<name>T1JU19_TETUR</name>
<evidence type="ECO:0000313" key="3">
    <source>
        <dbReference type="Proteomes" id="UP000015104"/>
    </source>
</evidence>
<feature type="region of interest" description="Disordered" evidence="1">
    <location>
        <begin position="218"/>
        <end position="258"/>
    </location>
</feature>
<accession>T1JU19</accession>
<dbReference type="OrthoDB" id="10577238at2759"/>
<evidence type="ECO:0000313" key="2">
    <source>
        <dbReference type="EnsemblMetazoa" id="tetur01g16230.1"/>
    </source>
</evidence>
<dbReference type="EMBL" id="CAEY01000486">
    <property type="status" value="NOT_ANNOTATED_CDS"/>
    <property type="molecule type" value="Genomic_DNA"/>
</dbReference>
<keyword evidence="3" id="KW-1185">Reference proteome</keyword>
<dbReference type="HOGENOM" id="CLU_991516_0_0_1"/>
<feature type="compositionally biased region" description="Basic and acidic residues" evidence="1">
    <location>
        <begin position="136"/>
        <end position="158"/>
    </location>
</feature>
<reference evidence="2" key="2">
    <citation type="submission" date="2015-06" db="UniProtKB">
        <authorList>
            <consortium name="EnsemblMetazoa"/>
        </authorList>
    </citation>
    <scope>IDENTIFICATION</scope>
</reference>
<dbReference type="KEGG" id="tut:112538728"/>
<dbReference type="Proteomes" id="UP000015104">
    <property type="component" value="Unassembled WGS sequence"/>
</dbReference>
<feature type="compositionally biased region" description="Low complexity" evidence="1">
    <location>
        <begin position="171"/>
        <end position="189"/>
    </location>
</feature>